<proteinExistence type="inferred from homology"/>
<evidence type="ECO:0000313" key="7">
    <source>
        <dbReference type="Proteomes" id="UP000198817"/>
    </source>
</evidence>
<dbReference type="EMBL" id="FPBT01000007">
    <property type="protein sequence ID" value="SFU48249.1"/>
    <property type="molecule type" value="Genomic_DNA"/>
</dbReference>
<accession>A0A1I7GIH6</accession>
<dbReference type="AlphaFoldDB" id="A0A1I7GIH6"/>
<dbReference type="SUPFAM" id="SSF46785">
    <property type="entry name" value="Winged helix' DNA-binding domain"/>
    <property type="match status" value="1"/>
</dbReference>
<keyword evidence="7" id="KW-1185">Reference proteome</keyword>
<dbReference type="PANTHER" id="PTHR30346">
    <property type="entry name" value="TRANSCRIPTIONAL DUAL REGULATOR HCAR-RELATED"/>
    <property type="match status" value="1"/>
</dbReference>
<dbReference type="Proteomes" id="UP000198817">
    <property type="component" value="Unassembled WGS sequence"/>
</dbReference>
<dbReference type="SUPFAM" id="SSF53850">
    <property type="entry name" value="Periplasmic binding protein-like II"/>
    <property type="match status" value="1"/>
</dbReference>
<gene>
    <name evidence="6" type="ORF">SAMN05216508_10726</name>
</gene>
<dbReference type="Pfam" id="PF00126">
    <property type="entry name" value="HTH_1"/>
    <property type="match status" value="1"/>
</dbReference>
<dbReference type="Pfam" id="PF03466">
    <property type="entry name" value="LysR_substrate"/>
    <property type="match status" value="2"/>
</dbReference>
<keyword evidence="4" id="KW-0804">Transcription</keyword>
<sequence length="329" mass="36701">MDIRQLRYFMAVVEEGTISAAAKKLHLSQPPLSKQMKMLEEEYGVPLFERGSRHIRITQAGSTLYRYASEIVDLAGAAADELSGLRAGKFGTLRIGMVSSCRSEVLDRALHRFREERPEFRFRVTEGNTYELLEKIRKFEIELALVRTPYPETGLEQIQLGEERMVVAGPAALIAAGRDGGAAPKGSASPDEMTPYPVTPDPFLPEPLSLEALSGVPLIIYRRWETLLHDRFRVRDIEPRVVCICDDARTALQWAAAGLGAAVLPSALLARDVAASRADWIIRGLSDEKLMTRLTCVRLREAAHTSQSDRLFRILEEENEKKSSRQGPA</sequence>
<evidence type="ECO:0000256" key="2">
    <source>
        <dbReference type="ARBA" id="ARBA00023015"/>
    </source>
</evidence>
<dbReference type="CDD" id="cd05466">
    <property type="entry name" value="PBP2_LTTR_substrate"/>
    <property type="match status" value="1"/>
</dbReference>
<dbReference type="GO" id="GO:0003700">
    <property type="term" value="F:DNA-binding transcription factor activity"/>
    <property type="evidence" value="ECO:0007669"/>
    <property type="project" value="InterPro"/>
</dbReference>
<evidence type="ECO:0000259" key="5">
    <source>
        <dbReference type="PROSITE" id="PS50931"/>
    </source>
</evidence>
<reference evidence="6 7" key="1">
    <citation type="submission" date="2016-10" db="EMBL/GenBank/DDBJ databases">
        <authorList>
            <person name="de Groot N.N."/>
        </authorList>
    </citation>
    <scope>NUCLEOTIDE SEQUENCE [LARGE SCALE GENOMIC DNA]</scope>
    <source>
        <strain evidence="6 7">KHGC13</strain>
    </source>
</reference>
<dbReference type="GO" id="GO:0032993">
    <property type="term" value="C:protein-DNA complex"/>
    <property type="evidence" value="ECO:0007669"/>
    <property type="project" value="TreeGrafter"/>
</dbReference>
<dbReference type="RefSeq" id="WP_090470794.1">
    <property type="nucleotide sequence ID" value="NZ_FOWF01000009.1"/>
</dbReference>
<dbReference type="InterPro" id="IPR005119">
    <property type="entry name" value="LysR_subst-bd"/>
</dbReference>
<dbReference type="InterPro" id="IPR036390">
    <property type="entry name" value="WH_DNA-bd_sf"/>
</dbReference>
<dbReference type="InterPro" id="IPR000847">
    <property type="entry name" value="LysR_HTH_N"/>
</dbReference>
<keyword evidence="3" id="KW-0238">DNA-binding</keyword>
<evidence type="ECO:0000313" key="6">
    <source>
        <dbReference type="EMBL" id="SFU48249.1"/>
    </source>
</evidence>
<protein>
    <submittedName>
        <fullName evidence="6">Transcriptional regulator, LysR family</fullName>
    </submittedName>
</protein>
<dbReference type="FunFam" id="1.10.10.10:FF:000001">
    <property type="entry name" value="LysR family transcriptional regulator"/>
    <property type="match status" value="1"/>
</dbReference>
<feature type="domain" description="HTH lysR-type" evidence="5">
    <location>
        <begin position="1"/>
        <end position="58"/>
    </location>
</feature>
<dbReference type="PANTHER" id="PTHR30346:SF28">
    <property type="entry name" value="HTH-TYPE TRANSCRIPTIONAL REGULATOR CYNR"/>
    <property type="match status" value="1"/>
</dbReference>
<evidence type="ECO:0000256" key="4">
    <source>
        <dbReference type="ARBA" id="ARBA00023163"/>
    </source>
</evidence>
<evidence type="ECO:0000256" key="1">
    <source>
        <dbReference type="ARBA" id="ARBA00009437"/>
    </source>
</evidence>
<dbReference type="PROSITE" id="PS50931">
    <property type="entry name" value="HTH_LYSR"/>
    <property type="match status" value="1"/>
</dbReference>
<evidence type="ECO:0000256" key="3">
    <source>
        <dbReference type="ARBA" id="ARBA00023125"/>
    </source>
</evidence>
<dbReference type="OrthoDB" id="9803714at2"/>
<name>A0A1I7GIH6_9FIRM</name>
<dbReference type="Gene3D" id="1.10.10.10">
    <property type="entry name" value="Winged helix-like DNA-binding domain superfamily/Winged helix DNA-binding domain"/>
    <property type="match status" value="1"/>
</dbReference>
<keyword evidence="2" id="KW-0805">Transcription regulation</keyword>
<dbReference type="GO" id="GO:0003677">
    <property type="term" value="F:DNA binding"/>
    <property type="evidence" value="ECO:0007669"/>
    <property type="project" value="UniProtKB-KW"/>
</dbReference>
<dbReference type="Gene3D" id="3.40.190.10">
    <property type="entry name" value="Periplasmic binding protein-like II"/>
    <property type="match status" value="3"/>
</dbReference>
<dbReference type="STRING" id="155865.SAMN05216515_10926"/>
<organism evidence="6 7">
    <name type="scientific">Eubacterium pyruvativorans</name>
    <dbReference type="NCBI Taxonomy" id="155865"/>
    <lineage>
        <taxon>Bacteria</taxon>
        <taxon>Bacillati</taxon>
        <taxon>Bacillota</taxon>
        <taxon>Clostridia</taxon>
        <taxon>Eubacteriales</taxon>
        <taxon>Eubacteriaceae</taxon>
        <taxon>Eubacterium</taxon>
    </lineage>
</organism>
<dbReference type="PRINTS" id="PR00039">
    <property type="entry name" value="HTHLYSR"/>
</dbReference>
<comment type="similarity">
    <text evidence="1">Belongs to the LysR transcriptional regulatory family.</text>
</comment>
<dbReference type="InterPro" id="IPR036388">
    <property type="entry name" value="WH-like_DNA-bd_sf"/>
</dbReference>